<protein>
    <submittedName>
        <fullName evidence="1">Uncharacterized protein</fullName>
    </submittedName>
</protein>
<evidence type="ECO:0000313" key="1">
    <source>
        <dbReference type="EMBL" id="JAH46835.1"/>
    </source>
</evidence>
<name>A0A0E9T1L0_ANGAN</name>
<proteinExistence type="predicted"/>
<organism evidence="1">
    <name type="scientific">Anguilla anguilla</name>
    <name type="common">European freshwater eel</name>
    <name type="synonym">Muraena anguilla</name>
    <dbReference type="NCBI Taxonomy" id="7936"/>
    <lineage>
        <taxon>Eukaryota</taxon>
        <taxon>Metazoa</taxon>
        <taxon>Chordata</taxon>
        <taxon>Craniata</taxon>
        <taxon>Vertebrata</taxon>
        <taxon>Euteleostomi</taxon>
        <taxon>Actinopterygii</taxon>
        <taxon>Neopterygii</taxon>
        <taxon>Teleostei</taxon>
        <taxon>Anguilliformes</taxon>
        <taxon>Anguillidae</taxon>
        <taxon>Anguilla</taxon>
    </lineage>
</organism>
<sequence length="11" mass="1233">MRRTMSQGPIG</sequence>
<reference evidence="1" key="1">
    <citation type="submission" date="2014-11" db="EMBL/GenBank/DDBJ databases">
        <authorList>
            <person name="Amaro Gonzalez C."/>
        </authorList>
    </citation>
    <scope>NUCLEOTIDE SEQUENCE</scope>
</reference>
<reference evidence="1" key="2">
    <citation type="journal article" date="2015" name="Fish Shellfish Immunol.">
        <title>Early steps in the European eel (Anguilla anguilla)-Vibrio vulnificus interaction in the gills: Role of the RtxA13 toxin.</title>
        <authorList>
            <person name="Callol A."/>
            <person name="Pajuelo D."/>
            <person name="Ebbesson L."/>
            <person name="Teles M."/>
            <person name="MacKenzie S."/>
            <person name="Amaro C."/>
        </authorList>
    </citation>
    <scope>NUCLEOTIDE SEQUENCE</scope>
</reference>
<accession>A0A0E9T1L0</accession>
<dbReference type="EMBL" id="GBXM01061742">
    <property type="protein sequence ID" value="JAH46835.1"/>
    <property type="molecule type" value="Transcribed_RNA"/>
</dbReference>